<dbReference type="Pfam" id="PF00908">
    <property type="entry name" value="dTDP_sugar_isom"/>
    <property type="match status" value="1"/>
</dbReference>
<comment type="caution">
    <text evidence="6">The sequence shown here is derived from an EMBL/GenBank/DDBJ whole genome shotgun (WGS) entry which is preliminary data.</text>
</comment>
<comment type="catalytic activity">
    <reaction evidence="1 5">
        <text>dTDP-4-dehydro-6-deoxy-alpha-D-glucose = dTDP-4-dehydro-beta-L-rhamnose</text>
        <dbReference type="Rhea" id="RHEA:16969"/>
        <dbReference type="ChEBI" id="CHEBI:57649"/>
        <dbReference type="ChEBI" id="CHEBI:62830"/>
        <dbReference type="EC" id="5.1.3.13"/>
    </reaction>
</comment>
<dbReference type="InterPro" id="IPR000888">
    <property type="entry name" value="RmlC-like"/>
</dbReference>
<dbReference type="RefSeq" id="WP_354465810.1">
    <property type="nucleotide sequence ID" value="NZ_JBEPMM010000010.1"/>
</dbReference>
<dbReference type="SUPFAM" id="SSF51182">
    <property type="entry name" value="RmlC-like cupins"/>
    <property type="match status" value="1"/>
</dbReference>
<dbReference type="PANTHER" id="PTHR21047:SF2">
    <property type="entry name" value="THYMIDINE DIPHOSPHO-4-KETO-RHAMNOSE 3,5-EPIMERASE"/>
    <property type="match status" value="1"/>
</dbReference>
<comment type="function">
    <text evidence="2 5">Catalyzes the epimerization of the C3' and C5'positions of dTDP-6-deoxy-D-xylo-4-hexulose, forming dTDP-6-deoxy-L-lyxo-4-hexulose.</text>
</comment>
<dbReference type="EMBL" id="JBEPMM010000010">
    <property type="protein sequence ID" value="MET3693837.1"/>
    <property type="molecule type" value="Genomic_DNA"/>
</dbReference>
<evidence type="ECO:0000313" key="6">
    <source>
        <dbReference type="EMBL" id="MET3693837.1"/>
    </source>
</evidence>
<evidence type="ECO:0000256" key="1">
    <source>
        <dbReference type="ARBA" id="ARBA00001298"/>
    </source>
</evidence>
<evidence type="ECO:0000256" key="4">
    <source>
        <dbReference type="ARBA" id="ARBA00019595"/>
    </source>
</evidence>
<evidence type="ECO:0000256" key="2">
    <source>
        <dbReference type="ARBA" id="ARBA00001997"/>
    </source>
</evidence>
<dbReference type="InterPro" id="IPR011051">
    <property type="entry name" value="RmlC_Cupin_sf"/>
</dbReference>
<dbReference type="EC" id="5.1.3.13" evidence="3 5"/>
<protein>
    <recommendedName>
        <fullName evidence="4 5">dTDP-4-dehydrorhamnose 3,5-epimerase</fullName>
        <ecNumber evidence="3 5">5.1.3.13</ecNumber>
    </recommendedName>
    <alternativeName>
        <fullName evidence="5">Thymidine diphospho-4-keto-rhamnose 3,5-epimerase</fullName>
    </alternativeName>
</protein>
<keyword evidence="7" id="KW-1185">Reference proteome</keyword>
<dbReference type="Gene3D" id="2.60.120.10">
    <property type="entry name" value="Jelly Rolls"/>
    <property type="match status" value="1"/>
</dbReference>
<dbReference type="Proteomes" id="UP001549145">
    <property type="component" value="Unassembled WGS sequence"/>
</dbReference>
<comment type="similarity">
    <text evidence="5">Belongs to the dTDP-4-dehydrorhamnose 3,5-epimerase family.</text>
</comment>
<proteinExistence type="inferred from homology"/>
<sequence length="184" mass="20055">MQVIETDIPIVRRIVPKRFGDARGWFSETYRADILAKAGIADVFIQDNQSFSAPQGTVRGLHFQRAPMAQAKLIRVLSGAILDVAVDLRRDSPTYGQHVAVRLDAEAGEQLYVPIGFGHGFCTLVPDTMVAYKVAGGVYSPEHDGALLWNDPALGIAWPVTEAEAQLSDKDRGAPRLAELSPPF</sequence>
<reference evidence="6 7" key="1">
    <citation type="submission" date="2024-06" db="EMBL/GenBank/DDBJ databases">
        <title>Genomic Encyclopedia of Type Strains, Phase IV (KMG-IV): sequencing the most valuable type-strain genomes for metagenomic binning, comparative biology and taxonomic classification.</title>
        <authorList>
            <person name="Goeker M."/>
        </authorList>
    </citation>
    <scope>NUCLEOTIDE SEQUENCE [LARGE SCALE GENOMIC DNA]</scope>
    <source>
        <strain evidence="6 7">DSM 21331</strain>
    </source>
</reference>
<name>A0ABV2L7M4_9HYPH</name>
<dbReference type="GO" id="GO:0008830">
    <property type="term" value="F:dTDP-4-dehydrorhamnose 3,5-epimerase activity"/>
    <property type="evidence" value="ECO:0007669"/>
    <property type="project" value="UniProtKB-EC"/>
</dbReference>
<evidence type="ECO:0000313" key="7">
    <source>
        <dbReference type="Proteomes" id="UP001549145"/>
    </source>
</evidence>
<accession>A0ABV2L7M4</accession>
<gene>
    <name evidence="6" type="ORF">ABID43_003391</name>
</gene>
<evidence type="ECO:0000256" key="5">
    <source>
        <dbReference type="RuleBase" id="RU364069"/>
    </source>
</evidence>
<comment type="pathway">
    <text evidence="5">Carbohydrate biosynthesis; dTDP-L-rhamnose biosynthesis.</text>
</comment>
<dbReference type="CDD" id="cd00438">
    <property type="entry name" value="cupin_RmlC"/>
    <property type="match status" value="1"/>
</dbReference>
<keyword evidence="5 6" id="KW-0413">Isomerase</keyword>
<organism evidence="6 7">
    <name type="scientific">Methylobacterium goesingense</name>
    <dbReference type="NCBI Taxonomy" id="243690"/>
    <lineage>
        <taxon>Bacteria</taxon>
        <taxon>Pseudomonadati</taxon>
        <taxon>Pseudomonadota</taxon>
        <taxon>Alphaproteobacteria</taxon>
        <taxon>Hyphomicrobiales</taxon>
        <taxon>Methylobacteriaceae</taxon>
        <taxon>Methylobacterium</taxon>
    </lineage>
</organism>
<dbReference type="PANTHER" id="PTHR21047">
    <property type="entry name" value="DTDP-6-DEOXY-D-GLUCOSE-3,5 EPIMERASE"/>
    <property type="match status" value="1"/>
</dbReference>
<evidence type="ECO:0000256" key="3">
    <source>
        <dbReference type="ARBA" id="ARBA00012098"/>
    </source>
</evidence>
<dbReference type="NCBIfam" id="TIGR01221">
    <property type="entry name" value="rmlC"/>
    <property type="match status" value="1"/>
</dbReference>
<dbReference type="InterPro" id="IPR014710">
    <property type="entry name" value="RmlC-like_jellyroll"/>
</dbReference>
<comment type="subunit">
    <text evidence="5">Homodimer.</text>
</comment>